<organism evidence="6 7">
    <name type="scientific">Hypsibius exemplaris</name>
    <name type="common">Freshwater tardigrade</name>
    <dbReference type="NCBI Taxonomy" id="2072580"/>
    <lineage>
        <taxon>Eukaryota</taxon>
        <taxon>Metazoa</taxon>
        <taxon>Ecdysozoa</taxon>
        <taxon>Tardigrada</taxon>
        <taxon>Eutardigrada</taxon>
        <taxon>Parachela</taxon>
        <taxon>Hypsibioidea</taxon>
        <taxon>Hypsibiidae</taxon>
        <taxon>Hypsibius</taxon>
    </lineage>
</organism>
<evidence type="ECO:0000313" key="6">
    <source>
        <dbReference type="EMBL" id="OQV22264.1"/>
    </source>
</evidence>
<keyword evidence="3" id="KW-0315">Glutamine amidotransferase</keyword>
<reference evidence="7" key="1">
    <citation type="submission" date="2017-01" db="EMBL/GenBank/DDBJ databases">
        <title>Comparative genomics of anhydrobiosis in the tardigrade Hypsibius dujardini.</title>
        <authorList>
            <person name="Yoshida Y."/>
            <person name="Koutsovoulos G."/>
            <person name="Laetsch D."/>
            <person name="Stevens L."/>
            <person name="Kumar S."/>
            <person name="Horikawa D."/>
            <person name="Ishino K."/>
            <person name="Komine S."/>
            <person name="Tomita M."/>
            <person name="Blaxter M."/>
            <person name="Arakawa K."/>
        </authorList>
    </citation>
    <scope>NUCLEOTIDE SEQUENCE [LARGE SCALE GENOMIC DNA]</scope>
    <source>
        <strain evidence="7">Z151</strain>
    </source>
</reference>
<dbReference type="PANTHER" id="PTHR45937:SF1">
    <property type="entry name" value="ASPARAGINE SYNTHETASE DOMAIN-CONTAINING PROTEIN 1"/>
    <property type="match status" value="1"/>
</dbReference>
<dbReference type="SUPFAM" id="SSF56235">
    <property type="entry name" value="N-terminal nucleophile aminohydrolases (Ntn hydrolases)"/>
    <property type="match status" value="1"/>
</dbReference>
<dbReference type="PROSITE" id="PS51278">
    <property type="entry name" value="GATASE_TYPE_2"/>
    <property type="match status" value="1"/>
</dbReference>
<protein>
    <submittedName>
        <fullName evidence="6">Asparagine synthetase domain-containing protein 1</fullName>
    </submittedName>
</protein>
<evidence type="ECO:0000259" key="5">
    <source>
        <dbReference type="PROSITE" id="PS51278"/>
    </source>
</evidence>
<keyword evidence="7" id="KW-1185">Reference proteome</keyword>
<dbReference type="InterPro" id="IPR014729">
    <property type="entry name" value="Rossmann-like_a/b/a_fold"/>
</dbReference>
<dbReference type="InterPro" id="IPR029055">
    <property type="entry name" value="Ntn_hydrolases_N"/>
</dbReference>
<dbReference type="InterPro" id="IPR017932">
    <property type="entry name" value="GATase_2_dom"/>
</dbReference>
<feature type="region of interest" description="Disordered" evidence="4">
    <location>
        <begin position="1092"/>
        <end position="1208"/>
    </location>
</feature>
<dbReference type="Proteomes" id="UP000192578">
    <property type="component" value="Unassembled WGS sequence"/>
</dbReference>
<evidence type="ECO:0000256" key="4">
    <source>
        <dbReference type="SAM" id="MobiDB-lite"/>
    </source>
</evidence>
<feature type="compositionally biased region" description="Polar residues" evidence="4">
    <location>
        <begin position="1166"/>
        <end position="1179"/>
    </location>
</feature>
<dbReference type="PANTHER" id="PTHR45937">
    <property type="entry name" value="ASPARAGINE SYNTHETASE DOMAIN-CONTAINING PROTEIN 1"/>
    <property type="match status" value="1"/>
</dbReference>
<dbReference type="GO" id="GO:0004066">
    <property type="term" value="F:asparagine synthase (glutamine-hydrolyzing) activity"/>
    <property type="evidence" value="ECO:0007669"/>
    <property type="project" value="InterPro"/>
</dbReference>
<dbReference type="Gene3D" id="3.60.20.10">
    <property type="entry name" value="Glutamine Phosphoribosylpyrophosphate, subunit 1, domain 1"/>
    <property type="match status" value="1"/>
</dbReference>
<sequence>MCGIFFVAWPNSAQAPNFQTDTLAAIDRRGPDWQGFCCTCSCGSDGSVFGSQSVTGQRTIPSNEDAEITWGLECDCCTAENGEETSVAPGVGSTCPKTWKFRSAVEQQASVKKSHCSSSCLFGSGCRIPPPKCNLYKNNYDEFGDAKKSLLHVSMLKFRSEPAEPLTTPEVSAQSSTSDGLQPNSQPAVSPTLELEDRISFHLHASVLQLRGSELVRQPVRDPRTGNSLAWNGELFGTIAPSESDTLALFQQLNECDGDFEMIFQVMSRCHGPAAFVYHDHARDIFVFGRDRFGRRSLTWMTRPDGTVILSSVVPVDAIDGDAECFGEVSPHGLFKLEKSKGRLLFSYRPWVASDIRGKDAGDDEDLARFMRRNTVGIELWDAKDASVPVSVHVEQTADFAAPWTGQTPLTYLDDLLEDGTVQDLVERFSAVFRESVRVRCESAVAWCKHCSSACRHAKIAVLFSGGIDSMAVAMIANEYVPAGDPIDLINVAFTTDAKLETASSAPDRITALAGYHILRTKFLHRQWNMLTCDIPKSHVDAVRQSRLWKLIAPQSSVLDCSLATVLWFAARGAGTLPDGTAYTTPARVVLSGLGADELLGGYSRHRTKFQQDGWTAMEAEMTMDVWRIGSRNCGRDDRVIADHGREARYPFLDEKVVEFLLNLPVRLRCRMDLPRGLGDKILLRLYVRWMGLSAVAVLEKRAMQFGSRIAKIDQCKRGCDISPALAQNSSCRISPAFIMLKCFAFFLLLIQHNAHMNDEWGKDELSSSSSSSPAFQLPSLPSPIAEALTIAESSPGIKTDAVRVAPRLTPTPISEEGKSGVDVVDRPRSVMPIVAEADYVQPESIHFNNINAKEETRGICGELEAVKEEASQAGPEDVSEGSAVVFLHGEGIPDVGFLTQAAKLLRGFADRVHSAIGDIFYGSKEPCSVAFYLLLQVVFGMLTFPSRTSGARLYLLLLHVIAITLEYVRSNNLLQLSVTSVKGDAADCIYDDIWMIRKTAMAVAVAVLAYTCYKSKIVKKPQHLSLAPAVPAPADRRDGKVEEVKPCEEVATSVPDMIIDAIDRIRRSVTPLKLLEPDVDAKPREIMKRVEEVDEAESRNGEAQPEGIPIPRMRKTREVTPLLADGLKSGRVLRSSVNRESPARAPPLSQQTREVGFERRGGRSGSAQRETPERSSTPPMCLGDITNNHAKLPQERNARASDVSVEY</sequence>
<dbReference type="SUPFAM" id="SSF52402">
    <property type="entry name" value="Adenine nucleotide alpha hydrolases-like"/>
    <property type="match status" value="1"/>
</dbReference>
<dbReference type="EMBL" id="MTYJ01000018">
    <property type="protein sequence ID" value="OQV22264.1"/>
    <property type="molecule type" value="Genomic_DNA"/>
</dbReference>
<evidence type="ECO:0000256" key="3">
    <source>
        <dbReference type="ARBA" id="ARBA00022962"/>
    </source>
</evidence>
<feature type="compositionally biased region" description="Basic and acidic residues" evidence="4">
    <location>
        <begin position="1092"/>
        <end position="1101"/>
    </location>
</feature>
<name>A0A1W0X4J6_HYPEX</name>
<dbReference type="Pfam" id="PF00733">
    <property type="entry name" value="Asn_synthase"/>
    <property type="match status" value="1"/>
</dbReference>
<evidence type="ECO:0000256" key="1">
    <source>
        <dbReference type="ARBA" id="ARBA00022605"/>
    </source>
</evidence>
<evidence type="ECO:0000313" key="7">
    <source>
        <dbReference type="Proteomes" id="UP000192578"/>
    </source>
</evidence>
<accession>A0A1W0X4J6</accession>
<dbReference type="InterPro" id="IPR051857">
    <property type="entry name" value="Asn_synthetase_domain"/>
</dbReference>
<feature type="compositionally biased region" description="Polar residues" evidence="4">
    <location>
        <begin position="169"/>
        <end position="189"/>
    </location>
</feature>
<keyword evidence="2" id="KW-0061">Asparagine biosynthesis</keyword>
<keyword evidence="1" id="KW-0028">Amino-acid biosynthesis</keyword>
<gene>
    <name evidence="6" type="ORF">BV898_03767</name>
</gene>
<feature type="region of interest" description="Disordered" evidence="4">
    <location>
        <begin position="162"/>
        <end position="189"/>
    </location>
</feature>
<proteinExistence type="predicted"/>
<comment type="caution">
    <text evidence="6">The sequence shown here is derived from an EMBL/GenBank/DDBJ whole genome shotgun (WGS) entry which is preliminary data.</text>
</comment>
<feature type="domain" description="Glutamine amidotransferase type-2" evidence="5">
    <location>
        <begin position="2"/>
        <end position="340"/>
    </location>
</feature>
<dbReference type="Pfam" id="PF13537">
    <property type="entry name" value="GATase_7"/>
    <property type="match status" value="1"/>
</dbReference>
<dbReference type="OrthoDB" id="10252281at2759"/>
<dbReference type="GO" id="GO:0006529">
    <property type="term" value="P:asparagine biosynthetic process"/>
    <property type="evidence" value="ECO:0007669"/>
    <property type="project" value="UniProtKB-KW"/>
</dbReference>
<dbReference type="AlphaFoldDB" id="A0A1W0X4J6"/>
<dbReference type="InterPro" id="IPR001962">
    <property type="entry name" value="Asn_synthase"/>
</dbReference>
<evidence type="ECO:0000256" key="2">
    <source>
        <dbReference type="ARBA" id="ARBA00022888"/>
    </source>
</evidence>
<dbReference type="Gene3D" id="3.40.50.620">
    <property type="entry name" value="HUPs"/>
    <property type="match status" value="1"/>
</dbReference>
<dbReference type="CDD" id="cd01991">
    <property type="entry name" value="Asn_synthase_B_C"/>
    <property type="match status" value="1"/>
</dbReference>